<protein>
    <submittedName>
        <fullName evidence="1">Uncharacterized protein</fullName>
    </submittedName>
</protein>
<evidence type="ECO:0000313" key="1">
    <source>
        <dbReference type="EMBL" id="JAE35882.1"/>
    </source>
</evidence>
<name>A0A0A9HGK4_ARUDO</name>
<dbReference type="AlphaFoldDB" id="A0A0A9HGK4"/>
<accession>A0A0A9HGK4</accession>
<sequence>MARSAWAPFHLPSAASVLL</sequence>
<organism evidence="1">
    <name type="scientific">Arundo donax</name>
    <name type="common">Giant reed</name>
    <name type="synonym">Donax arundinaceus</name>
    <dbReference type="NCBI Taxonomy" id="35708"/>
    <lineage>
        <taxon>Eukaryota</taxon>
        <taxon>Viridiplantae</taxon>
        <taxon>Streptophyta</taxon>
        <taxon>Embryophyta</taxon>
        <taxon>Tracheophyta</taxon>
        <taxon>Spermatophyta</taxon>
        <taxon>Magnoliopsida</taxon>
        <taxon>Liliopsida</taxon>
        <taxon>Poales</taxon>
        <taxon>Poaceae</taxon>
        <taxon>PACMAD clade</taxon>
        <taxon>Arundinoideae</taxon>
        <taxon>Arundineae</taxon>
        <taxon>Arundo</taxon>
    </lineage>
</organism>
<reference evidence="1" key="2">
    <citation type="journal article" date="2015" name="Data Brief">
        <title>Shoot transcriptome of the giant reed, Arundo donax.</title>
        <authorList>
            <person name="Barrero R.A."/>
            <person name="Guerrero F.D."/>
            <person name="Moolhuijzen P."/>
            <person name="Goolsby J.A."/>
            <person name="Tidwell J."/>
            <person name="Bellgard S.E."/>
            <person name="Bellgard M.I."/>
        </authorList>
    </citation>
    <scope>NUCLEOTIDE SEQUENCE</scope>
    <source>
        <tissue evidence="1">Shoot tissue taken approximately 20 cm above the soil surface</tissue>
    </source>
</reference>
<dbReference type="EMBL" id="GBRH01162014">
    <property type="protein sequence ID" value="JAE35882.1"/>
    <property type="molecule type" value="Transcribed_RNA"/>
</dbReference>
<reference evidence="1" key="1">
    <citation type="submission" date="2014-09" db="EMBL/GenBank/DDBJ databases">
        <authorList>
            <person name="Magalhaes I.L.F."/>
            <person name="Oliveira U."/>
            <person name="Santos F.R."/>
            <person name="Vidigal T.H.D.A."/>
            <person name="Brescovit A.D."/>
            <person name="Santos A.J."/>
        </authorList>
    </citation>
    <scope>NUCLEOTIDE SEQUENCE</scope>
    <source>
        <tissue evidence="1">Shoot tissue taken approximately 20 cm above the soil surface</tissue>
    </source>
</reference>
<proteinExistence type="predicted"/>